<sequence length="210" mass="21907">MSLLSVVDLAVARGGLRTVEGVSFTVDAGAALILRGPNGIGKTTLLRCLAGLQPPLEGRVIAAPDSIAYAAHADGLKTMLSVAENLRFWARVFDRDEIDAALEAMNLRDLAERPAGALSAGQKRRLGLARLLVTGRPVWLLDEPTVSLDADSVALFAAVIRGHLAAGGAAVMATHIELALPEAAILDLGGYRARPRAAGLRPAGFNEAFA</sequence>
<evidence type="ECO:0000256" key="4">
    <source>
        <dbReference type="ARBA" id="ARBA00022840"/>
    </source>
</evidence>
<dbReference type="Proteomes" id="UP000234882">
    <property type="component" value="Chromosome"/>
</dbReference>
<keyword evidence="1" id="KW-0813">Transport</keyword>
<organism evidence="8 9">
    <name type="scientific">Paracoccus jeotgali</name>
    <dbReference type="NCBI Taxonomy" id="2065379"/>
    <lineage>
        <taxon>Bacteria</taxon>
        <taxon>Pseudomonadati</taxon>
        <taxon>Pseudomonadota</taxon>
        <taxon>Alphaproteobacteria</taxon>
        <taxon>Rhodobacterales</taxon>
        <taxon>Paracoccaceae</taxon>
        <taxon>Paracoccus</taxon>
    </lineage>
</organism>
<evidence type="ECO:0000313" key="9">
    <source>
        <dbReference type="Proteomes" id="UP000234882"/>
    </source>
</evidence>
<keyword evidence="6" id="KW-0472">Membrane</keyword>
<gene>
    <name evidence="8" type="primary">ccmA</name>
    <name evidence="8" type="ORF">CYR75_01940</name>
</gene>
<dbReference type="InterPro" id="IPR003439">
    <property type="entry name" value="ABC_transporter-like_ATP-bd"/>
</dbReference>
<dbReference type="InterPro" id="IPR027417">
    <property type="entry name" value="P-loop_NTPase"/>
</dbReference>
<keyword evidence="9" id="KW-1185">Reference proteome</keyword>
<dbReference type="AlphaFoldDB" id="A0A2K9MDW4"/>
<reference evidence="9" key="1">
    <citation type="submission" date="2017-12" db="EMBL/GenBank/DDBJ databases">
        <title>Genomic analysis of Paracoccus sp. CBA4604.</title>
        <authorList>
            <person name="Roh S.W."/>
            <person name="Kim J.Y."/>
            <person name="Kim J.S."/>
        </authorList>
    </citation>
    <scope>NUCLEOTIDE SEQUENCE [LARGE SCALE GENOMIC DNA]</scope>
    <source>
        <strain evidence="9">CBA4604</strain>
    </source>
</reference>
<dbReference type="NCBIfam" id="TIGR01189">
    <property type="entry name" value="ccmA"/>
    <property type="match status" value="1"/>
</dbReference>
<evidence type="ECO:0000256" key="2">
    <source>
        <dbReference type="ARBA" id="ARBA00022741"/>
    </source>
</evidence>
<dbReference type="Pfam" id="PF00005">
    <property type="entry name" value="ABC_tran"/>
    <property type="match status" value="1"/>
</dbReference>
<dbReference type="InterPro" id="IPR000489">
    <property type="entry name" value="Pterin-binding_dom"/>
</dbReference>
<evidence type="ECO:0000256" key="5">
    <source>
        <dbReference type="ARBA" id="ARBA00022967"/>
    </source>
</evidence>
<dbReference type="GO" id="GO:0022857">
    <property type="term" value="F:transmembrane transporter activity"/>
    <property type="evidence" value="ECO:0007669"/>
    <property type="project" value="InterPro"/>
</dbReference>
<dbReference type="GO" id="GO:0005524">
    <property type="term" value="F:ATP binding"/>
    <property type="evidence" value="ECO:0007669"/>
    <property type="project" value="UniProtKB-KW"/>
</dbReference>
<dbReference type="GO" id="GO:0042558">
    <property type="term" value="P:pteridine-containing compound metabolic process"/>
    <property type="evidence" value="ECO:0007669"/>
    <property type="project" value="InterPro"/>
</dbReference>
<dbReference type="PROSITE" id="PS00793">
    <property type="entry name" value="DHPS_2"/>
    <property type="match status" value="1"/>
</dbReference>
<dbReference type="RefSeq" id="WP_101498600.1">
    <property type="nucleotide sequence ID" value="NZ_CP025583.1"/>
</dbReference>
<dbReference type="InterPro" id="IPR003593">
    <property type="entry name" value="AAA+_ATPase"/>
</dbReference>
<feature type="domain" description="ABC transporter" evidence="7">
    <location>
        <begin position="4"/>
        <end position="207"/>
    </location>
</feature>
<keyword evidence="3" id="KW-0201">Cytochrome c-type biogenesis</keyword>
<protein>
    <submittedName>
        <fullName evidence="8">Heme ABC exporter ATP-binding protein CcmA</fullName>
    </submittedName>
</protein>
<evidence type="ECO:0000256" key="6">
    <source>
        <dbReference type="ARBA" id="ARBA00023136"/>
    </source>
</evidence>
<keyword evidence="4 8" id="KW-0067">ATP-binding</keyword>
<dbReference type="Gene3D" id="3.40.50.300">
    <property type="entry name" value="P-loop containing nucleotide triphosphate hydrolases"/>
    <property type="match status" value="1"/>
</dbReference>
<dbReference type="InterPro" id="IPR017871">
    <property type="entry name" value="ABC_transporter-like_CS"/>
</dbReference>
<keyword evidence="2" id="KW-0547">Nucleotide-binding</keyword>
<dbReference type="SMART" id="SM00382">
    <property type="entry name" value="AAA"/>
    <property type="match status" value="1"/>
</dbReference>
<dbReference type="GO" id="GO:0016887">
    <property type="term" value="F:ATP hydrolysis activity"/>
    <property type="evidence" value="ECO:0007669"/>
    <property type="project" value="InterPro"/>
</dbReference>
<dbReference type="SUPFAM" id="SSF52540">
    <property type="entry name" value="P-loop containing nucleoside triphosphate hydrolases"/>
    <property type="match status" value="1"/>
</dbReference>
<evidence type="ECO:0000259" key="7">
    <source>
        <dbReference type="PROSITE" id="PS50893"/>
    </source>
</evidence>
<evidence type="ECO:0000313" key="8">
    <source>
        <dbReference type="EMBL" id="AUM73216.1"/>
    </source>
</evidence>
<evidence type="ECO:0000256" key="1">
    <source>
        <dbReference type="ARBA" id="ARBA00022448"/>
    </source>
</evidence>
<dbReference type="GO" id="GO:0017004">
    <property type="term" value="P:cytochrome complex assembly"/>
    <property type="evidence" value="ECO:0007669"/>
    <property type="project" value="UniProtKB-KW"/>
</dbReference>
<evidence type="ECO:0000256" key="3">
    <source>
        <dbReference type="ARBA" id="ARBA00022748"/>
    </source>
</evidence>
<dbReference type="KEGG" id="paru:CYR75_01940"/>
<dbReference type="InterPro" id="IPR005895">
    <property type="entry name" value="ABC_transptr_haem_export_CcmA"/>
</dbReference>
<dbReference type="PANTHER" id="PTHR43499:SF1">
    <property type="entry name" value="ABC TRANSPORTER I FAMILY MEMBER 1"/>
    <property type="match status" value="1"/>
</dbReference>
<dbReference type="PROSITE" id="PS50893">
    <property type="entry name" value="ABC_TRANSPORTER_2"/>
    <property type="match status" value="1"/>
</dbReference>
<dbReference type="PANTHER" id="PTHR43499">
    <property type="entry name" value="ABC TRANSPORTER I FAMILY MEMBER 1"/>
    <property type="match status" value="1"/>
</dbReference>
<accession>A0A2K9MDW4</accession>
<proteinExistence type="predicted"/>
<keyword evidence="5" id="KW-1278">Translocase</keyword>
<dbReference type="PROSITE" id="PS00211">
    <property type="entry name" value="ABC_TRANSPORTER_1"/>
    <property type="match status" value="1"/>
</dbReference>
<dbReference type="EMBL" id="CP025583">
    <property type="protein sequence ID" value="AUM73216.1"/>
    <property type="molecule type" value="Genomic_DNA"/>
</dbReference>
<name>A0A2K9MDW4_9RHOB</name>
<dbReference type="OrthoDB" id="9800654at2"/>